<proteinExistence type="predicted"/>
<keyword evidence="3" id="KW-1185">Reference proteome</keyword>
<protein>
    <submittedName>
        <fullName evidence="2">Uncharacterized protein</fullName>
    </submittedName>
</protein>
<organism evidence="2 3">
    <name type="scientific">Brevundimonas phage vB_BpoS-Domovoi</name>
    <dbReference type="NCBI Taxonomy" id="2948598"/>
    <lineage>
        <taxon>Viruses</taxon>
        <taxon>Duplodnaviria</taxon>
        <taxon>Heunggongvirae</taxon>
        <taxon>Uroviricota</taxon>
        <taxon>Caudoviricetes</taxon>
        <taxon>Jeanschmidtviridae</taxon>
        <taxon>Marchewkavirus</taxon>
        <taxon>Marchewkavirus domovoi</taxon>
    </lineage>
</organism>
<name>A0A9E7MQA3_9CAUD</name>
<evidence type="ECO:0000313" key="3">
    <source>
        <dbReference type="Proteomes" id="UP001057221"/>
    </source>
</evidence>
<dbReference type="EMBL" id="ON529855">
    <property type="protein sequence ID" value="USN14911.1"/>
    <property type="molecule type" value="Genomic_DNA"/>
</dbReference>
<dbReference type="Proteomes" id="UP001057221">
    <property type="component" value="Segment"/>
</dbReference>
<evidence type="ECO:0000313" key="2">
    <source>
        <dbReference type="EMBL" id="USN14911.1"/>
    </source>
</evidence>
<reference evidence="2 3" key="1">
    <citation type="submission" date="2022-05" db="EMBL/GenBank/DDBJ databases">
        <authorList>
            <person name="Friedrich I."/>
            <person name="Poehlein A."/>
            <person name="Schneider D."/>
            <person name="Hertel R."/>
            <person name="Daniel R."/>
        </authorList>
    </citation>
    <scope>NUCLEOTIDE SEQUENCE [LARGE SCALE GENOMIC DNA]</scope>
</reference>
<gene>
    <name evidence="2" type="ORF">DOMOVOI_04400</name>
</gene>
<feature type="region of interest" description="Disordered" evidence="1">
    <location>
        <begin position="1"/>
        <end position="30"/>
    </location>
</feature>
<accession>A0A9E7MQA3</accession>
<sequence>MDRIAPPAKKRMGDDAGAAETDDAHEKGPDRKIGAFDVVAGSSVFIVAAGVPFAKRSRISSHRADPDYFTAGPHTVNLEGRASSASYRRHSGV</sequence>
<evidence type="ECO:0000256" key="1">
    <source>
        <dbReference type="SAM" id="MobiDB-lite"/>
    </source>
</evidence>